<dbReference type="InterPro" id="IPR006597">
    <property type="entry name" value="Sel1-like"/>
</dbReference>
<evidence type="ECO:0000313" key="3">
    <source>
        <dbReference type="Proteomes" id="UP000000599"/>
    </source>
</evidence>
<dbReference type="KEGG" id="dha:DEHA2G15378g"/>
<name>Q6BHW0_DEBHA</name>
<feature type="compositionally biased region" description="Polar residues" evidence="1">
    <location>
        <begin position="140"/>
        <end position="169"/>
    </location>
</feature>
<dbReference type="OMA" id="FGQGVKQ"/>
<dbReference type="EMBL" id="CR382139">
    <property type="protein sequence ID" value="CAG90703.2"/>
    <property type="molecule type" value="Genomic_DNA"/>
</dbReference>
<dbReference type="Pfam" id="PF08238">
    <property type="entry name" value="Sel1"/>
    <property type="match status" value="3"/>
</dbReference>
<dbReference type="RefSeq" id="XP_462211.2">
    <property type="nucleotide sequence ID" value="XM_462211.1"/>
</dbReference>
<dbReference type="AlphaFoldDB" id="Q6BHW0"/>
<proteinExistence type="predicted"/>
<evidence type="ECO:0000313" key="2">
    <source>
        <dbReference type="EMBL" id="CAG90703.2"/>
    </source>
</evidence>
<dbReference type="InterPro" id="IPR052945">
    <property type="entry name" value="Mitotic_Regulator"/>
</dbReference>
<feature type="compositionally biased region" description="Polar residues" evidence="1">
    <location>
        <begin position="234"/>
        <end position="253"/>
    </location>
</feature>
<dbReference type="Gene3D" id="1.25.40.10">
    <property type="entry name" value="Tetratricopeptide repeat domain"/>
    <property type="match status" value="1"/>
</dbReference>
<accession>Q6BHW0</accession>
<dbReference type="InParanoid" id="Q6BHW0"/>
<dbReference type="InterPro" id="IPR011990">
    <property type="entry name" value="TPR-like_helical_dom_sf"/>
</dbReference>
<keyword evidence="3" id="KW-1185">Reference proteome</keyword>
<dbReference type="GO" id="GO:0010972">
    <property type="term" value="P:negative regulation of G2/M transition of mitotic cell cycle"/>
    <property type="evidence" value="ECO:0007669"/>
    <property type="project" value="TreeGrafter"/>
</dbReference>
<dbReference type="GeneID" id="2905131"/>
<dbReference type="PANTHER" id="PTHR43628">
    <property type="entry name" value="ACTIVATOR OF C KINASE PROTEIN 1-RELATED"/>
    <property type="match status" value="1"/>
</dbReference>
<gene>
    <name evidence="2" type="ordered locus">DEHA2G15378g</name>
</gene>
<dbReference type="eggNOG" id="ENOG502QV88">
    <property type="taxonomic scope" value="Eukaryota"/>
</dbReference>
<dbReference type="PANTHER" id="PTHR43628:SF11">
    <property type="entry name" value="PROTEIN DSF2"/>
    <property type="match status" value="1"/>
</dbReference>
<feature type="compositionally biased region" description="Polar residues" evidence="1">
    <location>
        <begin position="314"/>
        <end position="356"/>
    </location>
</feature>
<dbReference type="Proteomes" id="UP000000599">
    <property type="component" value="Chromosome G"/>
</dbReference>
<dbReference type="VEuPathDB" id="FungiDB:DEHA2G15378g"/>
<dbReference type="SUPFAM" id="SSF81901">
    <property type="entry name" value="HCP-like"/>
    <property type="match status" value="1"/>
</dbReference>
<sequence length="595" mass="65992">MNIPRENNDSINSPLHQLEIQMRNARRSDRTPNNTRYSTNANPNNIDRESIYSFDSVSTNGRLLDRLGLDNDDFYEEDDINFGLNHRDSVISMQSTGRLLDRLGIDDDDLALAGVSGSTDEPKPRTSTTNQDRHKPIFANSATTSERVPLSMKSSANQRPQAANSMYRNSSERSENRPKLKTSPVKVALPNQNFSVDSFHADLSSINSSPSSNSDYQNFQSSSKSFPNDIPLFTRNSPVVRNGSQSIESSVKDPSTLEPGFFPKSKSVSYKHNPIPKGLSFRDRPDVTSDADDECNFSSSDSVDKISIFKSGTDRTPSGPKTPSSSINRSVSTSATMSKSQMNTMSPNRVTSGSSTPPTPLLAGEVSPDSRTQTAIKLRKMGKDREASYQLRIAASMPNNFPKAMYLYGMALKFGQGVKQNNRHSLKWFCRCILTGIQITNPQIALRLNELEPEDMISLINKELKSDKPIDPNELYGYYSRLQPSQLTKIVNISKSQSDIVSASYHEVGNALVSGSGLSTKDEVIGIAYLCKAGSMGFINSMVQLGDIWCSKSKSHKKDYYKAASWLRLSEIFGVTSIGNSWIYKEKYMPSKNKK</sequence>
<dbReference type="OrthoDB" id="2148946at2759"/>
<feature type="region of interest" description="Disordered" evidence="1">
    <location>
        <begin position="113"/>
        <end position="187"/>
    </location>
</feature>
<feature type="compositionally biased region" description="Polar residues" evidence="1">
    <location>
        <begin position="215"/>
        <end position="226"/>
    </location>
</feature>
<dbReference type="HOGENOM" id="CLU_458564_0_0_1"/>
<reference evidence="2 3" key="1">
    <citation type="journal article" date="2004" name="Nature">
        <title>Genome evolution in yeasts.</title>
        <authorList>
            <consortium name="Genolevures"/>
            <person name="Dujon B."/>
            <person name="Sherman D."/>
            <person name="Fischer G."/>
            <person name="Durrens P."/>
            <person name="Casaregola S."/>
            <person name="Lafontaine I."/>
            <person name="de Montigny J."/>
            <person name="Marck C."/>
            <person name="Neuveglise C."/>
            <person name="Talla E."/>
            <person name="Goffard N."/>
            <person name="Frangeul L."/>
            <person name="Aigle M."/>
            <person name="Anthouard V."/>
            <person name="Babour A."/>
            <person name="Barbe V."/>
            <person name="Barnay S."/>
            <person name="Blanchin S."/>
            <person name="Beckerich J.M."/>
            <person name="Beyne E."/>
            <person name="Bleykasten C."/>
            <person name="Boisrame A."/>
            <person name="Boyer J."/>
            <person name="Cattolico L."/>
            <person name="Confanioleri F."/>
            <person name="de Daruvar A."/>
            <person name="Despons L."/>
            <person name="Fabre E."/>
            <person name="Fairhead C."/>
            <person name="Ferry-Dumazet H."/>
            <person name="Groppi A."/>
            <person name="Hantraye F."/>
            <person name="Hennequin C."/>
            <person name="Jauniaux N."/>
            <person name="Joyet P."/>
            <person name="Kachouri R."/>
            <person name="Kerrest A."/>
            <person name="Koszul R."/>
            <person name="Lemaire M."/>
            <person name="Lesur I."/>
            <person name="Ma L."/>
            <person name="Muller H."/>
            <person name="Nicaud J.M."/>
            <person name="Nikolski M."/>
            <person name="Oztas S."/>
            <person name="Ozier-Kalogeropoulos O."/>
            <person name="Pellenz S."/>
            <person name="Potier S."/>
            <person name="Richard G.F."/>
            <person name="Straub M.L."/>
            <person name="Suleau A."/>
            <person name="Swennene D."/>
            <person name="Tekaia F."/>
            <person name="Wesolowski-Louvel M."/>
            <person name="Westhof E."/>
            <person name="Wirth B."/>
            <person name="Zeniou-Meyer M."/>
            <person name="Zivanovic I."/>
            <person name="Bolotin-Fukuhara M."/>
            <person name="Thierry A."/>
            <person name="Bouchier C."/>
            <person name="Caudron B."/>
            <person name="Scarpelli C."/>
            <person name="Gaillardin C."/>
            <person name="Weissenbach J."/>
            <person name="Wincker P."/>
            <person name="Souciet J.L."/>
        </authorList>
    </citation>
    <scope>NUCLEOTIDE SEQUENCE [LARGE SCALE GENOMIC DNA]</scope>
    <source>
        <strain evidence="3">ATCC 36239 / CBS 767 / BCRC 21394 / JCM 1990 / NBRC 0083 / IGC 2968</strain>
    </source>
</reference>
<dbReference type="STRING" id="284592.Q6BHW0"/>
<evidence type="ECO:0000256" key="1">
    <source>
        <dbReference type="SAM" id="MobiDB-lite"/>
    </source>
</evidence>
<protein>
    <submittedName>
        <fullName evidence="2">DEHA2G15378p</fullName>
    </submittedName>
</protein>
<feature type="region of interest" description="Disordered" evidence="1">
    <location>
        <begin position="206"/>
        <end position="373"/>
    </location>
</feature>
<dbReference type="GO" id="GO:0032153">
    <property type="term" value="C:cell division site"/>
    <property type="evidence" value="ECO:0007669"/>
    <property type="project" value="TreeGrafter"/>
</dbReference>
<organism evidence="2 3">
    <name type="scientific">Debaryomyces hansenii (strain ATCC 36239 / CBS 767 / BCRC 21394 / JCM 1990 / NBRC 0083 / IGC 2968)</name>
    <name type="common">Yeast</name>
    <name type="synonym">Torulaspora hansenii</name>
    <dbReference type="NCBI Taxonomy" id="284592"/>
    <lineage>
        <taxon>Eukaryota</taxon>
        <taxon>Fungi</taxon>
        <taxon>Dikarya</taxon>
        <taxon>Ascomycota</taxon>
        <taxon>Saccharomycotina</taxon>
        <taxon>Pichiomycetes</taxon>
        <taxon>Debaryomycetaceae</taxon>
        <taxon>Debaryomyces</taxon>
    </lineage>
</organism>